<dbReference type="InterPro" id="IPR025966">
    <property type="entry name" value="OppC_N"/>
</dbReference>
<comment type="similarity">
    <text evidence="9">Belongs to the binding-protein-dependent transport system permease family.</text>
</comment>
<evidence type="ECO:0000256" key="4">
    <source>
        <dbReference type="ARBA" id="ARBA00022692"/>
    </source>
</evidence>
<dbReference type="InterPro" id="IPR000515">
    <property type="entry name" value="MetI-like"/>
</dbReference>
<dbReference type="Gene3D" id="1.10.3720.10">
    <property type="entry name" value="MetI-like"/>
    <property type="match status" value="1"/>
</dbReference>
<accession>A0A1L5NQX2</accession>
<keyword evidence="11" id="KW-0614">Plasmid</keyword>
<evidence type="ECO:0000313" key="12">
    <source>
        <dbReference type="Proteomes" id="UP000184749"/>
    </source>
</evidence>
<evidence type="ECO:0000256" key="6">
    <source>
        <dbReference type="ARBA" id="ARBA00022927"/>
    </source>
</evidence>
<evidence type="ECO:0000256" key="7">
    <source>
        <dbReference type="ARBA" id="ARBA00022989"/>
    </source>
</evidence>
<dbReference type="GO" id="GO:0055085">
    <property type="term" value="P:transmembrane transport"/>
    <property type="evidence" value="ECO:0007669"/>
    <property type="project" value="InterPro"/>
</dbReference>
<feature type="transmembrane region" description="Helical" evidence="9">
    <location>
        <begin position="32"/>
        <end position="55"/>
    </location>
</feature>
<feature type="transmembrane region" description="Helical" evidence="9">
    <location>
        <begin position="262"/>
        <end position="291"/>
    </location>
</feature>
<gene>
    <name evidence="11" type="ORF">IE4872_PC00278</name>
</gene>
<proteinExistence type="inferred from homology"/>
<evidence type="ECO:0000256" key="1">
    <source>
        <dbReference type="ARBA" id="ARBA00004651"/>
    </source>
</evidence>
<dbReference type="GO" id="GO:0015031">
    <property type="term" value="P:protein transport"/>
    <property type="evidence" value="ECO:0007669"/>
    <property type="project" value="UniProtKB-KW"/>
</dbReference>
<feature type="transmembrane region" description="Helical" evidence="9">
    <location>
        <begin position="103"/>
        <end position="123"/>
    </location>
</feature>
<evidence type="ECO:0000256" key="8">
    <source>
        <dbReference type="ARBA" id="ARBA00023136"/>
    </source>
</evidence>
<feature type="domain" description="ABC transmembrane type-1" evidence="10">
    <location>
        <begin position="99"/>
        <end position="288"/>
    </location>
</feature>
<name>A0A1L5NQX2_9HYPH</name>
<reference evidence="11 12" key="1">
    <citation type="submission" date="2016-09" db="EMBL/GenBank/DDBJ databases">
        <title>The complete genome sequences of Rhizobium gallicum, symbiovars gallicum and phaseoli, symbionts associated to common bean (Phaseolus vulgaris).</title>
        <authorList>
            <person name="Bustos P."/>
            <person name="Santamaria R.I."/>
            <person name="Perez-Carrascal O.M."/>
            <person name="Juarez S."/>
            <person name="Lozano L."/>
            <person name="Martinez-Flores I."/>
            <person name="Martinez-Romero E."/>
            <person name="Cevallos M."/>
            <person name="Romero D."/>
            <person name="Davila G."/>
            <person name="Gonzalez V."/>
        </authorList>
    </citation>
    <scope>NUCLEOTIDE SEQUENCE [LARGE SCALE GENOMIC DNA]</scope>
    <source>
        <strain evidence="11 12">IE4872</strain>
        <plasmid evidence="12">prgalie4872c</plasmid>
    </source>
</reference>
<organism evidence="11 12">
    <name type="scientific">Rhizobium gallicum</name>
    <dbReference type="NCBI Taxonomy" id="56730"/>
    <lineage>
        <taxon>Bacteria</taxon>
        <taxon>Pseudomonadati</taxon>
        <taxon>Pseudomonadota</taxon>
        <taxon>Alphaproteobacteria</taxon>
        <taxon>Hyphomicrobiales</taxon>
        <taxon>Rhizobiaceae</taxon>
        <taxon>Rhizobium/Agrobacterium group</taxon>
        <taxon>Rhizobium</taxon>
    </lineage>
</organism>
<evidence type="ECO:0000256" key="2">
    <source>
        <dbReference type="ARBA" id="ARBA00022448"/>
    </source>
</evidence>
<dbReference type="PROSITE" id="PS50928">
    <property type="entry name" value="ABC_TM1"/>
    <property type="match status" value="1"/>
</dbReference>
<keyword evidence="3" id="KW-1003">Cell membrane</keyword>
<keyword evidence="7 9" id="KW-1133">Transmembrane helix</keyword>
<feature type="transmembrane region" description="Helical" evidence="9">
    <location>
        <begin position="143"/>
        <end position="172"/>
    </location>
</feature>
<keyword evidence="8 9" id="KW-0472">Membrane</keyword>
<dbReference type="InterPro" id="IPR035906">
    <property type="entry name" value="MetI-like_sf"/>
</dbReference>
<dbReference type="RefSeq" id="WP_074070826.1">
    <property type="nucleotide sequence ID" value="NZ_CP017104.1"/>
</dbReference>
<dbReference type="InterPro" id="IPR050366">
    <property type="entry name" value="BP-dependent_transpt_permease"/>
</dbReference>
<evidence type="ECO:0000256" key="9">
    <source>
        <dbReference type="RuleBase" id="RU363032"/>
    </source>
</evidence>
<dbReference type="Pfam" id="PF12911">
    <property type="entry name" value="OppC_N"/>
    <property type="match status" value="1"/>
</dbReference>
<dbReference type="PANTHER" id="PTHR43386">
    <property type="entry name" value="OLIGOPEPTIDE TRANSPORT SYSTEM PERMEASE PROTEIN APPC"/>
    <property type="match status" value="1"/>
</dbReference>
<evidence type="ECO:0000313" key="11">
    <source>
        <dbReference type="EMBL" id="APO70305.1"/>
    </source>
</evidence>
<dbReference type="CDD" id="cd06261">
    <property type="entry name" value="TM_PBP2"/>
    <property type="match status" value="1"/>
</dbReference>
<protein>
    <submittedName>
        <fullName evidence="11">Dipeptide/oligopeptide ABC transporter permease protein</fullName>
    </submittedName>
</protein>
<dbReference type="PANTHER" id="PTHR43386:SF1">
    <property type="entry name" value="D,D-DIPEPTIDE TRANSPORT SYSTEM PERMEASE PROTEIN DDPC-RELATED"/>
    <property type="match status" value="1"/>
</dbReference>
<dbReference type="GO" id="GO:0005886">
    <property type="term" value="C:plasma membrane"/>
    <property type="evidence" value="ECO:0007669"/>
    <property type="project" value="UniProtKB-SubCell"/>
</dbReference>
<dbReference type="AlphaFoldDB" id="A0A1L5NQX2"/>
<dbReference type="EMBL" id="CP017104">
    <property type="protein sequence ID" value="APO70305.1"/>
    <property type="molecule type" value="Genomic_DNA"/>
</dbReference>
<dbReference type="OrthoDB" id="9766870at2"/>
<feature type="transmembrane region" description="Helical" evidence="9">
    <location>
        <begin position="220"/>
        <end position="242"/>
    </location>
</feature>
<keyword evidence="2 9" id="KW-0813">Transport</keyword>
<dbReference type="Pfam" id="PF00528">
    <property type="entry name" value="BPD_transp_1"/>
    <property type="match status" value="1"/>
</dbReference>
<dbReference type="SUPFAM" id="SSF161098">
    <property type="entry name" value="MetI-like"/>
    <property type="match status" value="1"/>
</dbReference>
<keyword evidence="4 9" id="KW-0812">Transmembrane</keyword>
<evidence type="ECO:0000256" key="5">
    <source>
        <dbReference type="ARBA" id="ARBA00022856"/>
    </source>
</evidence>
<dbReference type="Proteomes" id="UP000184749">
    <property type="component" value="Plasmid pRgalIE4872c"/>
</dbReference>
<evidence type="ECO:0000259" key="10">
    <source>
        <dbReference type="PROSITE" id="PS50928"/>
    </source>
</evidence>
<comment type="subcellular location">
    <subcellularLocation>
        <location evidence="1 9">Cell membrane</location>
        <topology evidence="1 9">Multi-pass membrane protein</topology>
    </subcellularLocation>
</comment>
<dbReference type="GO" id="GO:0015833">
    <property type="term" value="P:peptide transport"/>
    <property type="evidence" value="ECO:0007669"/>
    <property type="project" value="UniProtKB-KW"/>
</dbReference>
<geneLocation type="plasmid" evidence="12">
    <name>prgalie4872c</name>
</geneLocation>
<keyword evidence="5" id="KW-0571">Peptide transport</keyword>
<evidence type="ECO:0000256" key="3">
    <source>
        <dbReference type="ARBA" id="ARBA00022475"/>
    </source>
</evidence>
<keyword evidence="6" id="KW-0653">Protein transport</keyword>
<sequence length="301" mass="31682">MSIETSVPGLSLYQTEEGNVPTETGRRRLPPMVAIASCLILAVIALLVAIAPVIAPHGITDQSLLHRLRPPAFAGGTTEYLLGTDHLGRDLFSRLLFATQTTLLIAGAGVLVGVITGTLSGLISGSMGGWIDHCFMAVVDAQASVPVTLVALTAVALIGPSPLVLVLIIGFADYYKYARVVRGQVHALRGRSFVEAARSSGASPWRIAMRHVLPNTLSPVIVLASLSFAEIVVLESSLSFLGVGVQPPNASLGSLLGESRNYLITTPLLAIVPCVVIVAITLATSMVGDWLRDTFDPRSRS</sequence>